<comment type="similarity">
    <text evidence="2">Belongs to the HMGN family.</text>
</comment>
<sequence length="128" mass="14113">MSKRKSPENTEGKDGSKPIEQETTRQSARLSAKPAPPKAEPEPRKTSANKEPGTKTNKGTKRKEGEQEAGKEDTAPFQTKAEKAQKREREYANEGGAEREGERESQAGSILSTEPYAGLEPMHRETMT</sequence>
<dbReference type="GO" id="GO:0006325">
    <property type="term" value="P:chromatin organization"/>
    <property type="evidence" value="ECO:0007669"/>
    <property type="project" value="TreeGrafter"/>
</dbReference>
<keyword evidence="10" id="KW-1185">Reference proteome</keyword>
<dbReference type="PANTHER" id="PTHR23087">
    <property type="entry name" value="NONHISTONE CHROMOSOMAL PROTEIN HMG"/>
    <property type="match status" value="1"/>
</dbReference>
<keyword evidence="4" id="KW-0238">DNA-binding</keyword>
<feature type="compositionally biased region" description="Basic and acidic residues" evidence="8">
    <location>
        <begin position="1"/>
        <end position="23"/>
    </location>
</feature>
<keyword evidence="5" id="KW-0539">Nucleus</keyword>
<dbReference type="SMART" id="SM00527">
    <property type="entry name" value="HMG17"/>
    <property type="match status" value="1"/>
</dbReference>
<accession>A0A8C8X5L6</accession>
<dbReference type="PRINTS" id="PR00925">
    <property type="entry name" value="NONHISHMG17"/>
</dbReference>
<evidence type="ECO:0000256" key="8">
    <source>
        <dbReference type="SAM" id="MobiDB-lite"/>
    </source>
</evidence>
<evidence type="ECO:0000256" key="2">
    <source>
        <dbReference type="ARBA" id="ARBA00007696"/>
    </source>
</evidence>
<comment type="subunit">
    <text evidence="7">Interacts with the ligand binding domain of the thyroid receptor (TR) (in vitro). Requires the presence of thyroid hormone for its interaction. Interacts with transcriptional regulator SEHBP. Interacts with nucleosomes.</text>
</comment>
<dbReference type="PANTHER" id="PTHR23087:SF2">
    <property type="entry name" value="HIGH MOBILITY GROUP NUCLEOSOME-BINDING DOMAIN-CONTAINING PROTEIN 3"/>
    <property type="match status" value="1"/>
</dbReference>
<evidence type="ECO:0000256" key="1">
    <source>
        <dbReference type="ARBA" id="ARBA00004123"/>
    </source>
</evidence>
<comment type="subcellular location">
    <subcellularLocation>
        <location evidence="1">Nucleus</location>
    </subcellularLocation>
</comment>
<evidence type="ECO:0000256" key="6">
    <source>
        <dbReference type="ARBA" id="ARBA00025168"/>
    </source>
</evidence>
<dbReference type="Pfam" id="PF01101">
    <property type="entry name" value="HMG14_17"/>
    <property type="match status" value="1"/>
</dbReference>
<evidence type="ECO:0000256" key="3">
    <source>
        <dbReference type="ARBA" id="ARBA00022145"/>
    </source>
</evidence>
<dbReference type="GO" id="GO:0005634">
    <property type="term" value="C:nucleus"/>
    <property type="evidence" value="ECO:0007669"/>
    <property type="project" value="UniProtKB-SubCell"/>
</dbReference>
<dbReference type="OMA" id="LEPMHRE"/>
<reference evidence="9" key="1">
    <citation type="journal article" date="2019" name="bioRxiv">
        <title>Long live the king: chromosome-level assembly of the lion (Panthera leo) using linked-read, Hi-C, and long read data.</title>
        <authorList>
            <person name="Armstrong E.E."/>
            <person name="Taylor R.W."/>
            <person name="Miller D.E."/>
            <person name="Kaelin C."/>
            <person name="Barsh G."/>
            <person name="Hadly E.A."/>
            <person name="Petrov D."/>
        </authorList>
    </citation>
    <scope>NUCLEOTIDE SEQUENCE [LARGE SCALE GENOMIC DNA]</scope>
</reference>
<feature type="region of interest" description="Disordered" evidence="8">
    <location>
        <begin position="1"/>
        <end position="128"/>
    </location>
</feature>
<evidence type="ECO:0000256" key="7">
    <source>
        <dbReference type="ARBA" id="ARBA00046456"/>
    </source>
</evidence>
<dbReference type="GeneTree" id="ENSGT00940000164915"/>
<dbReference type="InterPro" id="IPR000079">
    <property type="entry name" value="HMGN_fam"/>
</dbReference>
<reference evidence="9" key="2">
    <citation type="submission" date="2025-08" db="UniProtKB">
        <authorList>
            <consortium name="Ensembl"/>
        </authorList>
    </citation>
    <scope>IDENTIFICATION</scope>
</reference>
<dbReference type="AlphaFoldDB" id="A0A8C8X5L6"/>
<reference evidence="9" key="3">
    <citation type="submission" date="2025-09" db="UniProtKB">
        <authorList>
            <consortium name="Ensembl"/>
        </authorList>
    </citation>
    <scope>IDENTIFICATION</scope>
</reference>
<evidence type="ECO:0000313" key="9">
    <source>
        <dbReference type="Ensembl" id="ENSPLOP00000012458.1"/>
    </source>
</evidence>
<dbReference type="Ensembl" id="ENSPLOT00000013834.1">
    <property type="protein sequence ID" value="ENSPLOP00000012458.1"/>
    <property type="gene ID" value="ENSPLOG00000009165.1"/>
</dbReference>
<comment type="function">
    <text evidence="6">Binds to nucleosomes, regulating chromatin structure and consequently, chromatin-dependent processes such as transcription, DNA replication and DNA repair. Affects both insulin and glucagon levels and modulates the expression of pancreatic genes involved in insulin secretion. Regulates the expression of the glucose transporter SLC2A2 by binding specifically to its promoter region and recruiting PDX1 and additional transcription factors. Regulates the expression of SLC6A9, a glycine transporter which regulates the glycine concentration in synaptic junctions in the central nervous system, by binding to its transcription start site. May play a role in ocular development and astrocyte function.</text>
</comment>
<evidence type="ECO:0000256" key="5">
    <source>
        <dbReference type="ARBA" id="ARBA00023242"/>
    </source>
</evidence>
<name>A0A8C8X5L6_PANLE</name>
<organism evidence="9 10">
    <name type="scientific">Panthera leo</name>
    <name type="common">Lion</name>
    <dbReference type="NCBI Taxonomy" id="9689"/>
    <lineage>
        <taxon>Eukaryota</taxon>
        <taxon>Metazoa</taxon>
        <taxon>Chordata</taxon>
        <taxon>Craniata</taxon>
        <taxon>Vertebrata</taxon>
        <taxon>Euteleostomi</taxon>
        <taxon>Mammalia</taxon>
        <taxon>Eutheria</taxon>
        <taxon>Laurasiatheria</taxon>
        <taxon>Carnivora</taxon>
        <taxon>Feliformia</taxon>
        <taxon>Felidae</taxon>
        <taxon>Pantherinae</taxon>
        <taxon>Panthera</taxon>
    </lineage>
</organism>
<evidence type="ECO:0000313" key="10">
    <source>
        <dbReference type="Proteomes" id="UP000694399"/>
    </source>
</evidence>
<dbReference type="GO" id="GO:0000785">
    <property type="term" value="C:chromatin"/>
    <property type="evidence" value="ECO:0007669"/>
    <property type="project" value="InterPro"/>
</dbReference>
<proteinExistence type="inferred from homology"/>
<evidence type="ECO:0000256" key="4">
    <source>
        <dbReference type="ARBA" id="ARBA00023125"/>
    </source>
</evidence>
<feature type="compositionally biased region" description="Basic and acidic residues" evidence="8">
    <location>
        <begin position="62"/>
        <end position="105"/>
    </location>
</feature>
<dbReference type="GO" id="GO:0031492">
    <property type="term" value="F:nucleosomal DNA binding"/>
    <property type="evidence" value="ECO:0007669"/>
    <property type="project" value="InterPro"/>
</dbReference>
<dbReference type="Proteomes" id="UP000694399">
    <property type="component" value="Chromosome D2"/>
</dbReference>
<protein>
    <recommendedName>
        <fullName evidence="3">High mobility group nucleosome-binding domain-containing protein 3</fullName>
    </recommendedName>
</protein>